<keyword evidence="11" id="KW-1185">Reference proteome</keyword>
<dbReference type="PROSITE" id="PS00108">
    <property type="entry name" value="PROTEIN_KINASE_ST"/>
    <property type="match status" value="1"/>
</dbReference>
<dbReference type="EC" id="2.7.11.1" evidence="1"/>
<dbReference type="Gene3D" id="1.10.510.10">
    <property type="entry name" value="Transferase(Phosphotransferase) domain 1"/>
    <property type="match status" value="1"/>
</dbReference>
<evidence type="ECO:0000256" key="7">
    <source>
        <dbReference type="ARBA" id="ARBA00047899"/>
    </source>
</evidence>
<dbReference type="GeneID" id="8746660"/>
<organismHost>
    <name type="scientific">Acanthamoeba</name>
    <dbReference type="NCBI Taxonomy" id="5754"/>
</organismHost>
<dbReference type="EMBL" id="GU071086">
    <property type="protein sequence ID" value="ADB04186.1"/>
    <property type="molecule type" value="Genomic_DNA"/>
</dbReference>
<evidence type="ECO:0000256" key="4">
    <source>
        <dbReference type="ARBA" id="ARBA00022741"/>
    </source>
</evidence>
<dbReference type="KEGG" id="vg:8746660"/>
<keyword evidence="3" id="KW-0808">Transferase</keyword>
<name>D2XB59_GBMV</name>
<evidence type="ECO:0000256" key="8">
    <source>
        <dbReference type="ARBA" id="ARBA00048679"/>
    </source>
</evidence>
<keyword evidence="6" id="KW-0067">ATP-binding</keyword>
<dbReference type="RefSeq" id="YP_003407148.1">
    <property type="nucleotide sequence ID" value="NC_013756.1"/>
</dbReference>
<keyword evidence="2 10" id="KW-0723">Serine/threonine-protein kinase</keyword>
<comment type="catalytic activity">
    <reaction evidence="8">
        <text>L-seryl-[protein] + ATP = O-phospho-L-seryl-[protein] + ADP + H(+)</text>
        <dbReference type="Rhea" id="RHEA:17989"/>
        <dbReference type="Rhea" id="RHEA-COMP:9863"/>
        <dbReference type="Rhea" id="RHEA-COMP:11604"/>
        <dbReference type="ChEBI" id="CHEBI:15378"/>
        <dbReference type="ChEBI" id="CHEBI:29999"/>
        <dbReference type="ChEBI" id="CHEBI:30616"/>
        <dbReference type="ChEBI" id="CHEBI:83421"/>
        <dbReference type="ChEBI" id="CHEBI:456216"/>
        <dbReference type="EC" id="2.7.11.1"/>
    </reaction>
</comment>
<dbReference type="SMART" id="SM00220">
    <property type="entry name" value="S_TKc"/>
    <property type="match status" value="1"/>
</dbReference>
<dbReference type="InterPro" id="IPR000719">
    <property type="entry name" value="Prot_kinase_dom"/>
</dbReference>
<dbReference type="Pfam" id="PF00069">
    <property type="entry name" value="Pkinase"/>
    <property type="match status" value="1"/>
</dbReference>
<dbReference type="PANTHER" id="PTHR24356:SF1">
    <property type="entry name" value="SERINE_THREONINE-PROTEIN KINASE GREATWALL"/>
    <property type="match status" value="1"/>
</dbReference>
<comment type="catalytic activity">
    <reaction evidence="7">
        <text>L-threonyl-[protein] + ATP = O-phospho-L-threonyl-[protein] + ADP + H(+)</text>
        <dbReference type="Rhea" id="RHEA:46608"/>
        <dbReference type="Rhea" id="RHEA-COMP:11060"/>
        <dbReference type="Rhea" id="RHEA-COMP:11605"/>
        <dbReference type="ChEBI" id="CHEBI:15378"/>
        <dbReference type="ChEBI" id="CHEBI:30013"/>
        <dbReference type="ChEBI" id="CHEBI:30616"/>
        <dbReference type="ChEBI" id="CHEBI:61977"/>
        <dbReference type="ChEBI" id="CHEBI:456216"/>
        <dbReference type="EC" id="2.7.11.1"/>
    </reaction>
</comment>
<accession>D2XB59</accession>
<dbReference type="SUPFAM" id="SSF56112">
    <property type="entry name" value="Protein kinase-like (PK-like)"/>
    <property type="match status" value="1"/>
</dbReference>
<dbReference type="GO" id="GO:0005524">
    <property type="term" value="F:ATP binding"/>
    <property type="evidence" value="ECO:0007669"/>
    <property type="project" value="UniProtKB-KW"/>
</dbReference>
<dbReference type="PANTHER" id="PTHR24356">
    <property type="entry name" value="SERINE/THREONINE-PROTEIN KINASE"/>
    <property type="match status" value="1"/>
</dbReference>
<sequence>MQNFLFLDILQHSPLVQEVFDVLHKTKRVLKDADDPEKEFYASFPHHENILTCFGKQGRFLVLEWHPFDLYRFVTTFGPCSPHFTKRVNSSISSAIEYLHKKGLVHCDVKPENILISSKGKICLGDFGSIQKSPPNLPGTTLAYRSPEALRNHELDENIDWWALGCVLEFCENAHHVFLAGDEQETLEKIQNRQKICGLLSEDPKLRKNTQK</sequence>
<evidence type="ECO:0000256" key="6">
    <source>
        <dbReference type="ARBA" id="ARBA00022840"/>
    </source>
</evidence>
<evidence type="ECO:0000256" key="2">
    <source>
        <dbReference type="ARBA" id="ARBA00022527"/>
    </source>
</evidence>
<dbReference type="InterPro" id="IPR011009">
    <property type="entry name" value="Kinase-like_dom_sf"/>
</dbReference>
<proteinExistence type="predicted"/>
<dbReference type="InterPro" id="IPR050236">
    <property type="entry name" value="Ser_Thr_kinase_AGC"/>
</dbReference>
<evidence type="ECO:0000259" key="9">
    <source>
        <dbReference type="PROSITE" id="PS50011"/>
    </source>
</evidence>
<evidence type="ECO:0000256" key="5">
    <source>
        <dbReference type="ARBA" id="ARBA00022777"/>
    </source>
</evidence>
<reference evidence="10 11" key="1">
    <citation type="journal article" date="2009" name="Proc. Natl. Acad. Sci. U.S.A.">
        <title>Giant Marseillevirus highlights the role of amoebae as a melting pot in emergence of chimeric microorganisms.</title>
        <authorList>
            <person name="Boyer M."/>
            <person name="Yutin N."/>
            <person name="Pagnier I."/>
            <person name="Barrassi L."/>
            <person name="Fournous G."/>
            <person name="Espinosa L."/>
            <person name="Robert C."/>
            <person name="Azza S."/>
            <person name="Sun S."/>
            <person name="Rossmann M.G."/>
            <person name="Suzan-Monti M."/>
            <person name="La Scola B."/>
            <person name="Koonin E.V."/>
            <person name="Raoult D."/>
        </authorList>
    </citation>
    <scope>NUCLEOTIDE SEQUENCE [LARGE SCALE GENOMIC DNA]</scope>
    <source>
        <strain evidence="10 11">T19</strain>
    </source>
</reference>
<organism evidence="10 11">
    <name type="scientific">Marseillevirus marseillevirus</name>
    <name type="common">GBM</name>
    <dbReference type="NCBI Taxonomy" id="694581"/>
    <lineage>
        <taxon>Viruses</taxon>
        <taxon>Varidnaviria</taxon>
        <taxon>Bamfordvirae</taxon>
        <taxon>Nucleocytoviricota</taxon>
        <taxon>Megaviricetes</taxon>
        <taxon>Pimascovirales</taxon>
        <taxon>Pimascovirales incertae sedis</taxon>
        <taxon>Marseilleviridae</taxon>
        <taxon>Marseillevirus</taxon>
        <taxon>Marseillevirus massiliense</taxon>
    </lineage>
</organism>
<keyword evidence="4" id="KW-0547">Nucleotide-binding</keyword>
<feature type="domain" description="Protein kinase" evidence="9">
    <location>
        <begin position="1"/>
        <end position="212"/>
    </location>
</feature>
<evidence type="ECO:0000256" key="3">
    <source>
        <dbReference type="ARBA" id="ARBA00022679"/>
    </source>
</evidence>
<keyword evidence="5 10" id="KW-0418">Kinase</keyword>
<dbReference type="Proteomes" id="UP000029780">
    <property type="component" value="Segment"/>
</dbReference>
<gene>
    <name evidence="10" type="ORF">MAR_ORF424</name>
</gene>
<evidence type="ECO:0000256" key="1">
    <source>
        <dbReference type="ARBA" id="ARBA00012513"/>
    </source>
</evidence>
<protein>
    <recommendedName>
        <fullName evidence="1">non-specific serine/threonine protein kinase</fullName>
        <ecNumber evidence="1">2.7.11.1</ecNumber>
    </recommendedName>
</protein>
<evidence type="ECO:0000313" key="11">
    <source>
        <dbReference type="Proteomes" id="UP000029780"/>
    </source>
</evidence>
<dbReference type="OrthoDB" id="8955at10239"/>
<dbReference type="PROSITE" id="PS50011">
    <property type="entry name" value="PROTEIN_KINASE_DOM"/>
    <property type="match status" value="1"/>
</dbReference>
<dbReference type="InterPro" id="IPR008271">
    <property type="entry name" value="Ser/Thr_kinase_AS"/>
</dbReference>
<dbReference type="GO" id="GO:0004674">
    <property type="term" value="F:protein serine/threonine kinase activity"/>
    <property type="evidence" value="ECO:0007669"/>
    <property type="project" value="UniProtKB-KW"/>
</dbReference>
<evidence type="ECO:0000313" key="10">
    <source>
        <dbReference type="EMBL" id="ADB04186.1"/>
    </source>
</evidence>